<name>A0ABQ9Y303_9EUKA</name>
<evidence type="ECO:0000313" key="1">
    <source>
        <dbReference type="EMBL" id="KAK2958109.1"/>
    </source>
</evidence>
<accession>A0ABQ9Y303</accession>
<gene>
    <name evidence="1" type="ORF">BLNAU_6813</name>
</gene>
<protein>
    <submittedName>
        <fullName evidence="1">Uncharacterized protein</fullName>
    </submittedName>
</protein>
<proteinExistence type="predicted"/>
<dbReference type="Proteomes" id="UP001281761">
    <property type="component" value="Unassembled WGS sequence"/>
</dbReference>
<keyword evidence="2" id="KW-1185">Reference proteome</keyword>
<organism evidence="1 2">
    <name type="scientific">Blattamonas nauphoetae</name>
    <dbReference type="NCBI Taxonomy" id="2049346"/>
    <lineage>
        <taxon>Eukaryota</taxon>
        <taxon>Metamonada</taxon>
        <taxon>Preaxostyla</taxon>
        <taxon>Oxymonadida</taxon>
        <taxon>Blattamonas</taxon>
    </lineage>
</organism>
<sequence>MLNKHTKANISPKSIKGWTAPSVDFLANSLLFLFSAPHLEKISDFLDDFHTVQTQSTFDLQSFLSIVLGPTPDALLYSLKTEATLTESFCSVVIGEGEQRAKHVYASIALNLKDTKVIDTESFILLSFIVNSDIQFFGHMRLWK</sequence>
<reference evidence="1 2" key="1">
    <citation type="journal article" date="2022" name="bioRxiv">
        <title>Genomics of Preaxostyla Flagellates Illuminates Evolutionary Transitions and the Path Towards Mitochondrial Loss.</title>
        <authorList>
            <person name="Novak L.V.F."/>
            <person name="Treitli S.C."/>
            <person name="Pyrih J."/>
            <person name="Halakuc P."/>
            <person name="Pipaliya S.V."/>
            <person name="Vacek V."/>
            <person name="Brzon O."/>
            <person name="Soukal P."/>
            <person name="Eme L."/>
            <person name="Dacks J.B."/>
            <person name="Karnkowska A."/>
            <person name="Elias M."/>
            <person name="Hampl V."/>
        </authorList>
    </citation>
    <scope>NUCLEOTIDE SEQUENCE [LARGE SCALE GENOMIC DNA]</scope>
    <source>
        <strain evidence="1">NAU3</strain>
        <tissue evidence="1">Gut</tissue>
    </source>
</reference>
<comment type="caution">
    <text evidence="1">The sequence shown here is derived from an EMBL/GenBank/DDBJ whole genome shotgun (WGS) entry which is preliminary data.</text>
</comment>
<evidence type="ECO:0000313" key="2">
    <source>
        <dbReference type="Proteomes" id="UP001281761"/>
    </source>
</evidence>
<dbReference type="EMBL" id="JARBJD010000040">
    <property type="protein sequence ID" value="KAK2958109.1"/>
    <property type="molecule type" value="Genomic_DNA"/>
</dbReference>